<sequence length="346" mass="39170">MKKLTRFFWFCSGAYAPLLEKSPTETHKYVGIGGTVFFTGLLAAISAGYALFTVFQSVWYSIGFGLVWGLMIFNLDRFIVSSMRKRNNAWAEWKMAIPRLVFAVLLAIVISKPLEIKIFEREINRKLDEKKTEMIAQSKERLKLGFGEINDLEAKKDSLRAEVEAATVFRDKLQKEYDFERFGTKSDGTSGIVGIGTNAKKKEQQLDAAQNDLNNLRVAHQVRIDTLDAQIQRLTALRQAEFDKIQPNIDGFDGLAARLDGLQVLTEESNAMAMANIFIMLLFVAVETAPIFVKLISPRGPYDELLDLAEHRVKSYTKEQTVKVDGSSDKRLRDFQTSLDIRPEPL</sequence>
<protein>
    <submittedName>
        <fullName evidence="2">DUF4407 domain-containing protein</fullName>
    </submittedName>
</protein>
<feature type="transmembrane region" description="Helical" evidence="1">
    <location>
        <begin position="96"/>
        <end position="114"/>
    </location>
</feature>
<organism evidence="2 3">
    <name type="scientific">Mariniradius sediminis</name>
    <dbReference type="NCBI Taxonomy" id="2909237"/>
    <lineage>
        <taxon>Bacteria</taxon>
        <taxon>Pseudomonadati</taxon>
        <taxon>Bacteroidota</taxon>
        <taxon>Cytophagia</taxon>
        <taxon>Cytophagales</taxon>
        <taxon>Cyclobacteriaceae</taxon>
        <taxon>Mariniradius</taxon>
    </lineage>
</organism>
<name>A0ABS9BV20_9BACT</name>
<reference evidence="2 3" key="1">
    <citation type="submission" date="2022-01" db="EMBL/GenBank/DDBJ databases">
        <title>Mariniradius saccharolyticus sp. nov., isolated from sediment of a river.</title>
        <authorList>
            <person name="Liu H."/>
        </authorList>
    </citation>
    <scope>NUCLEOTIDE SEQUENCE [LARGE SCALE GENOMIC DNA]</scope>
    <source>
        <strain evidence="2 3">RY-2</strain>
    </source>
</reference>
<dbReference type="Proteomes" id="UP001201449">
    <property type="component" value="Unassembled WGS sequence"/>
</dbReference>
<feature type="transmembrane region" description="Helical" evidence="1">
    <location>
        <begin position="29"/>
        <end position="52"/>
    </location>
</feature>
<keyword evidence="1" id="KW-0472">Membrane</keyword>
<keyword evidence="1" id="KW-1133">Transmembrane helix</keyword>
<dbReference type="Pfam" id="PF14362">
    <property type="entry name" value="DUF4407"/>
    <property type="match status" value="1"/>
</dbReference>
<keyword evidence="3" id="KW-1185">Reference proteome</keyword>
<accession>A0ABS9BV20</accession>
<evidence type="ECO:0000313" key="2">
    <source>
        <dbReference type="EMBL" id="MCF1750758.1"/>
    </source>
</evidence>
<dbReference type="EMBL" id="JAKEVZ010000004">
    <property type="protein sequence ID" value="MCF1750758.1"/>
    <property type="molecule type" value="Genomic_DNA"/>
</dbReference>
<proteinExistence type="predicted"/>
<dbReference type="InterPro" id="IPR025519">
    <property type="entry name" value="DUF4407"/>
</dbReference>
<evidence type="ECO:0000256" key="1">
    <source>
        <dbReference type="SAM" id="Phobius"/>
    </source>
</evidence>
<comment type="caution">
    <text evidence="2">The sequence shown here is derived from an EMBL/GenBank/DDBJ whole genome shotgun (WGS) entry which is preliminary data.</text>
</comment>
<feature type="transmembrane region" description="Helical" evidence="1">
    <location>
        <begin position="271"/>
        <end position="293"/>
    </location>
</feature>
<dbReference type="RefSeq" id="WP_234860825.1">
    <property type="nucleotide sequence ID" value="NZ_JAKEVZ010000004.1"/>
</dbReference>
<feature type="transmembrane region" description="Helical" evidence="1">
    <location>
        <begin position="58"/>
        <end position="75"/>
    </location>
</feature>
<gene>
    <name evidence="2" type="ORF">L0U89_06715</name>
</gene>
<keyword evidence="1" id="KW-0812">Transmembrane</keyword>
<evidence type="ECO:0000313" key="3">
    <source>
        <dbReference type="Proteomes" id="UP001201449"/>
    </source>
</evidence>